<gene>
    <name evidence="3" type="ORF">EV207_10769</name>
</gene>
<keyword evidence="1" id="KW-0472">Membrane</keyword>
<feature type="transmembrane region" description="Helical" evidence="1">
    <location>
        <begin position="34"/>
        <end position="64"/>
    </location>
</feature>
<accession>A0A4R2P827</accession>
<comment type="caution">
    <text evidence="3">The sequence shown here is derived from an EMBL/GenBank/DDBJ whole genome shotgun (WGS) entry which is preliminary data.</text>
</comment>
<feature type="domain" description="DUF3899" evidence="2">
    <location>
        <begin position="32"/>
        <end position="119"/>
    </location>
</feature>
<dbReference type="EMBL" id="SLXK01000007">
    <property type="protein sequence ID" value="TCP29975.1"/>
    <property type="molecule type" value="Genomic_DNA"/>
</dbReference>
<dbReference type="RefSeq" id="WP_165886855.1">
    <property type="nucleotide sequence ID" value="NZ_SLXK01000007.1"/>
</dbReference>
<organism evidence="3 4">
    <name type="scientific">Scopulibacillus darangshiensis</name>
    <dbReference type="NCBI Taxonomy" id="442528"/>
    <lineage>
        <taxon>Bacteria</taxon>
        <taxon>Bacillati</taxon>
        <taxon>Bacillota</taxon>
        <taxon>Bacilli</taxon>
        <taxon>Bacillales</taxon>
        <taxon>Sporolactobacillaceae</taxon>
        <taxon>Scopulibacillus</taxon>
    </lineage>
</organism>
<dbReference type="Pfam" id="PF13038">
    <property type="entry name" value="DUF3899"/>
    <property type="match status" value="1"/>
</dbReference>
<proteinExistence type="predicted"/>
<name>A0A4R2P827_9BACL</name>
<dbReference type="InterPro" id="IPR025007">
    <property type="entry name" value="DUF3899"/>
</dbReference>
<feature type="transmembrane region" description="Helical" evidence="1">
    <location>
        <begin position="101"/>
        <end position="122"/>
    </location>
</feature>
<sequence>MKVIFRSSLIAFILSFPAVLVFYHSWQLVSWVNIIFYIGLIYLVVGSILLILSGHFFTAFIYSCKRFFRIASRKEQVIQEVEGRRIRTLPVRTSYPPSKPWIYAGLSFCMVSIVFSLGIVYFRQ</sequence>
<protein>
    <submittedName>
        <fullName evidence="3">Uncharacterized protein DUF3899</fullName>
    </submittedName>
</protein>
<evidence type="ECO:0000256" key="1">
    <source>
        <dbReference type="SAM" id="Phobius"/>
    </source>
</evidence>
<keyword evidence="4" id="KW-1185">Reference proteome</keyword>
<reference evidence="3 4" key="1">
    <citation type="submission" date="2019-03" db="EMBL/GenBank/DDBJ databases">
        <title>Genomic Encyclopedia of Type Strains, Phase IV (KMG-IV): sequencing the most valuable type-strain genomes for metagenomic binning, comparative biology and taxonomic classification.</title>
        <authorList>
            <person name="Goeker M."/>
        </authorList>
    </citation>
    <scope>NUCLEOTIDE SEQUENCE [LARGE SCALE GENOMIC DNA]</scope>
    <source>
        <strain evidence="3 4">DSM 19377</strain>
    </source>
</reference>
<keyword evidence="1" id="KW-1133">Transmembrane helix</keyword>
<dbReference type="Proteomes" id="UP000295416">
    <property type="component" value="Unassembled WGS sequence"/>
</dbReference>
<feature type="transmembrane region" description="Helical" evidence="1">
    <location>
        <begin position="9"/>
        <end position="28"/>
    </location>
</feature>
<evidence type="ECO:0000313" key="3">
    <source>
        <dbReference type="EMBL" id="TCP29975.1"/>
    </source>
</evidence>
<evidence type="ECO:0000313" key="4">
    <source>
        <dbReference type="Proteomes" id="UP000295416"/>
    </source>
</evidence>
<keyword evidence="1" id="KW-0812">Transmembrane</keyword>
<dbReference type="AlphaFoldDB" id="A0A4R2P827"/>
<evidence type="ECO:0000259" key="2">
    <source>
        <dbReference type="Pfam" id="PF13038"/>
    </source>
</evidence>